<evidence type="ECO:0000313" key="3">
    <source>
        <dbReference type="Proteomes" id="UP000243524"/>
    </source>
</evidence>
<organism evidence="2 3">
    <name type="scientific">Halalkalibacillus sediminis</name>
    <dbReference type="NCBI Taxonomy" id="2018042"/>
    <lineage>
        <taxon>Bacteria</taxon>
        <taxon>Bacillati</taxon>
        <taxon>Bacillota</taxon>
        <taxon>Bacilli</taxon>
        <taxon>Bacillales</taxon>
        <taxon>Bacillaceae</taxon>
        <taxon>Halalkalibacillus</taxon>
    </lineage>
</organism>
<reference evidence="2 3" key="1">
    <citation type="submission" date="2017-06" db="EMBL/GenBank/DDBJ databases">
        <title>the draft geome sequence of Illustriluteabacillus marina B3227.</title>
        <authorList>
            <person name="He R.-H."/>
            <person name="Du Z.-J."/>
        </authorList>
    </citation>
    <scope>NUCLEOTIDE SEQUENCE [LARGE SCALE GENOMIC DNA]</scope>
    <source>
        <strain evidence="2 3">B3227</strain>
    </source>
</reference>
<dbReference type="PROSITE" id="PS50851">
    <property type="entry name" value="CHEW"/>
    <property type="match status" value="1"/>
</dbReference>
<evidence type="ECO:0000313" key="2">
    <source>
        <dbReference type="EMBL" id="PKR77675.1"/>
    </source>
</evidence>
<dbReference type="RefSeq" id="WP_101331283.1">
    <property type="nucleotide sequence ID" value="NZ_PJNH01000002.1"/>
</dbReference>
<dbReference type="InterPro" id="IPR002545">
    <property type="entry name" value="CheW-lke_dom"/>
</dbReference>
<dbReference type="InterPro" id="IPR039315">
    <property type="entry name" value="CheW"/>
</dbReference>
<dbReference type="GO" id="GO:0007165">
    <property type="term" value="P:signal transduction"/>
    <property type="evidence" value="ECO:0007669"/>
    <property type="project" value="InterPro"/>
</dbReference>
<dbReference type="GO" id="GO:0005829">
    <property type="term" value="C:cytosol"/>
    <property type="evidence" value="ECO:0007669"/>
    <property type="project" value="TreeGrafter"/>
</dbReference>
<proteinExistence type="predicted"/>
<accession>A0A2I0QTJ7</accession>
<sequence length="151" mass="17007">MENVSKYVLFQLDDERLGVNINQIHSIERVPGLTKMPEAPEFVKGIVELRGEITTIVDFKQMIQGVDTDLTQETRILICQLDGLKIGLLVEAAKEVVDIPADQLEEPPKMVGGLKKEYINGVAKLNDRLIILVDLDRIFSKEEVEEIHAVQ</sequence>
<protein>
    <submittedName>
        <fullName evidence="2">Chemotaxis protein CheW</fullName>
    </submittedName>
</protein>
<dbReference type="SMART" id="SM00260">
    <property type="entry name" value="CheW"/>
    <property type="match status" value="1"/>
</dbReference>
<comment type="caution">
    <text evidence="2">The sequence shown here is derived from an EMBL/GenBank/DDBJ whole genome shotgun (WGS) entry which is preliminary data.</text>
</comment>
<gene>
    <name evidence="2" type="ORF">CEY16_07010</name>
</gene>
<keyword evidence="3" id="KW-1185">Reference proteome</keyword>
<dbReference type="Pfam" id="PF01584">
    <property type="entry name" value="CheW"/>
    <property type="match status" value="1"/>
</dbReference>
<feature type="domain" description="CheW-like" evidence="1">
    <location>
        <begin position="4"/>
        <end position="144"/>
    </location>
</feature>
<dbReference type="Gene3D" id="2.30.30.40">
    <property type="entry name" value="SH3 Domains"/>
    <property type="match status" value="1"/>
</dbReference>
<dbReference type="OrthoDB" id="9787997at2"/>
<dbReference type="GO" id="GO:0006935">
    <property type="term" value="P:chemotaxis"/>
    <property type="evidence" value="ECO:0007669"/>
    <property type="project" value="InterPro"/>
</dbReference>
<dbReference type="SUPFAM" id="SSF50341">
    <property type="entry name" value="CheW-like"/>
    <property type="match status" value="1"/>
</dbReference>
<dbReference type="InterPro" id="IPR036061">
    <property type="entry name" value="CheW-like_dom_sf"/>
</dbReference>
<dbReference type="Gene3D" id="2.40.50.180">
    <property type="entry name" value="CheA-289, Domain 4"/>
    <property type="match status" value="1"/>
</dbReference>
<dbReference type="Proteomes" id="UP000243524">
    <property type="component" value="Unassembled WGS sequence"/>
</dbReference>
<dbReference type="PANTHER" id="PTHR22617">
    <property type="entry name" value="CHEMOTAXIS SENSOR HISTIDINE KINASE-RELATED"/>
    <property type="match status" value="1"/>
</dbReference>
<dbReference type="PANTHER" id="PTHR22617:SF23">
    <property type="entry name" value="CHEMOTAXIS PROTEIN CHEW"/>
    <property type="match status" value="1"/>
</dbReference>
<dbReference type="EMBL" id="PJNH01000002">
    <property type="protein sequence ID" value="PKR77675.1"/>
    <property type="molecule type" value="Genomic_DNA"/>
</dbReference>
<dbReference type="AlphaFoldDB" id="A0A2I0QTJ7"/>
<name>A0A2I0QTJ7_9BACI</name>
<evidence type="ECO:0000259" key="1">
    <source>
        <dbReference type="PROSITE" id="PS50851"/>
    </source>
</evidence>